<dbReference type="Proteomes" id="UP000553948">
    <property type="component" value="Unassembled WGS sequence"/>
</dbReference>
<reference evidence="1 2" key="1">
    <citation type="submission" date="2020-07" db="EMBL/GenBank/DDBJ databases">
        <title>Diversity of carbapenemase encoding genes among Pseudomonas putida group clinical isolates in a tertiary Brazilian hospital.</title>
        <authorList>
            <person name="Alberto-Lei F."/>
            <person name="Nodari C.S."/>
            <person name="Streling A.P."/>
            <person name="Paulino J.T."/>
            <person name="Bessa-Neto F.O."/>
            <person name="Cayo R."/>
            <person name="Gales A.C."/>
        </authorList>
    </citation>
    <scope>NUCLEOTIDE SEQUENCE [LARGE SCALE GENOMIC DNA]</scope>
    <source>
        <strain evidence="1 2">12464</strain>
    </source>
</reference>
<gene>
    <name evidence="1" type="ORF">H4C47_10405</name>
</gene>
<dbReference type="RefSeq" id="WP_182387429.1">
    <property type="nucleotide sequence ID" value="NZ_JACGDG010000007.1"/>
</dbReference>
<dbReference type="EMBL" id="JACGDG010000007">
    <property type="protein sequence ID" value="MBA6116146.1"/>
    <property type="molecule type" value="Genomic_DNA"/>
</dbReference>
<dbReference type="AlphaFoldDB" id="A0A7W2L0F4"/>
<comment type="caution">
    <text evidence="1">The sequence shown here is derived from an EMBL/GenBank/DDBJ whole genome shotgun (WGS) entry which is preliminary data.</text>
</comment>
<protein>
    <submittedName>
        <fullName evidence="1">Uncharacterized protein</fullName>
    </submittedName>
</protein>
<accession>A0A7W2L0F4</accession>
<evidence type="ECO:0000313" key="2">
    <source>
        <dbReference type="Proteomes" id="UP000553948"/>
    </source>
</evidence>
<evidence type="ECO:0000313" key="1">
    <source>
        <dbReference type="EMBL" id="MBA6116146.1"/>
    </source>
</evidence>
<proteinExistence type="predicted"/>
<sequence length="368" mass="41962">MLTCSVRNRAQLISEGLLEIDPMAPKYRCLTHSKNLCEMFLSMPEIPWDSTDYSPDTNQDIDLITLSEAAILLEIPISYVTTFAKSGYLKSLNLLTHKQALVSKQEVQHFADTYIMATQIKRNSHLSYQHIHTLLASTPCEVIILPFRLQVKLYLRDSVPDALTPYINKLTHTSQEQQTESVVTLADAALQLDLDTRDMRLLADMGIIEAKFYRGKNDVPTRKYCVDSSIPNAIAWRSNYFKLQELSEAIGCSAKMTINVYLKTNFVPYIQLISSTLITKDDATKVIEHHNTYITFREALSIHKVNIKDIENSIQSKTLNPLSRSDNNYLNGLITFPRQGFLDWLAAKYATEKGILRICRQRKIFTGM</sequence>
<organism evidence="1 2">
    <name type="scientific">Pseudomonas putida</name>
    <name type="common">Arthrobacter siderocapsulatus</name>
    <dbReference type="NCBI Taxonomy" id="303"/>
    <lineage>
        <taxon>Bacteria</taxon>
        <taxon>Pseudomonadati</taxon>
        <taxon>Pseudomonadota</taxon>
        <taxon>Gammaproteobacteria</taxon>
        <taxon>Pseudomonadales</taxon>
        <taxon>Pseudomonadaceae</taxon>
        <taxon>Pseudomonas</taxon>
    </lineage>
</organism>
<name>A0A7W2L0F4_PSEPU</name>